<comment type="caution">
    <text evidence="4">The sequence shown here is derived from an EMBL/GenBank/DDBJ whole genome shotgun (WGS) entry which is preliminary data.</text>
</comment>
<evidence type="ECO:0000313" key="4">
    <source>
        <dbReference type="EMBL" id="CAH4036320.1"/>
    </source>
</evidence>
<dbReference type="SUPFAM" id="SSF50129">
    <property type="entry name" value="GroES-like"/>
    <property type="match status" value="1"/>
</dbReference>
<reference evidence="4" key="1">
    <citation type="submission" date="2022-05" db="EMBL/GenBank/DDBJ databases">
        <authorList>
            <person name="Okamura Y."/>
        </authorList>
    </citation>
    <scope>NUCLEOTIDE SEQUENCE</scope>
</reference>
<organism evidence="4 5">
    <name type="scientific">Pieris brassicae</name>
    <name type="common">White butterfly</name>
    <name type="synonym">Large white butterfly</name>
    <dbReference type="NCBI Taxonomy" id="7116"/>
    <lineage>
        <taxon>Eukaryota</taxon>
        <taxon>Metazoa</taxon>
        <taxon>Ecdysozoa</taxon>
        <taxon>Arthropoda</taxon>
        <taxon>Hexapoda</taxon>
        <taxon>Insecta</taxon>
        <taxon>Pterygota</taxon>
        <taxon>Neoptera</taxon>
        <taxon>Endopterygota</taxon>
        <taxon>Lepidoptera</taxon>
        <taxon>Glossata</taxon>
        <taxon>Ditrysia</taxon>
        <taxon>Papilionoidea</taxon>
        <taxon>Pieridae</taxon>
        <taxon>Pierinae</taxon>
        <taxon>Pieris</taxon>
    </lineage>
</organism>
<feature type="domain" description="Alcohol dehydrogenase-like C-terminal" evidence="2">
    <location>
        <begin position="179"/>
        <end position="297"/>
    </location>
</feature>
<dbReference type="AlphaFoldDB" id="A0A9P0XIK0"/>
<dbReference type="GO" id="GO:0016491">
    <property type="term" value="F:oxidoreductase activity"/>
    <property type="evidence" value="ECO:0007669"/>
    <property type="project" value="UniProtKB-KW"/>
</dbReference>
<dbReference type="Gene3D" id="3.40.50.720">
    <property type="entry name" value="NAD(P)-binding Rossmann-like Domain"/>
    <property type="match status" value="1"/>
</dbReference>
<dbReference type="Gene3D" id="3.90.180.10">
    <property type="entry name" value="Medium-chain alcohol dehydrogenases, catalytic domain"/>
    <property type="match status" value="1"/>
</dbReference>
<accession>A0A9P0XIK0</accession>
<evidence type="ECO:0000259" key="3">
    <source>
        <dbReference type="Pfam" id="PF08240"/>
    </source>
</evidence>
<feature type="domain" description="Alcohol dehydrogenase-like N-terminal" evidence="3">
    <location>
        <begin position="27"/>
        <end position="139"/>
    </location>
</feature>
<dbReference type="PANTHER" id="PTHR43401">
    <property type="entry name" value="L-THREONINE 3-DEHYDROGENASE"/>
    <property type="match status" value="1"/>
</dbReference>
<dbReference type="Pfam" id="PF00107">
    <property type="entry name" value="ADH_zinc_N"/>
    <property type="match status" value="1"/>
</dbReference>
<sequence length="341" mass="37528">MKAVVFDGKSLTLKYVENYPMPEITNDDDVIVKVEYSGVCGTDLHIIQGEFPASKERPLPLGHEFSGVVHEVGKKSIFKVGQNVVVDPNRACNLCNFCRDGNYQYCLTAGINSTIGIWKDGGWAQYVRCPQDQVYLLPDGITTEQAGLCEPYSCVSHGFDRAAPILIGTKILVVGAGIIGNLWLTTLHLQGHKDVTVSEMNKTRLEIVKKLETGYRLITPNVLASEKLLYDVIIDCTGVGKVMEVSFNYLRHGGKYILFGCCPPTHQASINPFAVYDKELTIIGVKINPFSFPKALGLLSAMGSRYLNYENLGVKTYALSEYKSALEALKTGSISKAIFKI</sequence>
<dbReference type="InterPro" id="IPR050129">
    <property type="entry name" value="Zn_alcohol_dh"/>
</dbReference>
<dbReference type="InterPro" id="IPR036291">
    <property type="entry name" value="NAD(P)-bd_dom_sf"/>
</dbReference>
<keyword evidence="1" id="KW-0560">Oxidoreductase</keyword>
<name>A0A9P0XIK0_PIEBR</name>
<evidence type="ECO:0000256" key="1">
    <source>
        <dbReference type="ARBA" id="ARBA00023002"/>
    </source>
</evidence>
<evidence type="ECO:0008006" key="6">
    <source>
        <dbReference type="Google" id="ProtNLM"/>
    </source>
</evidence>
<dbReference type="PANTHER" id="PTHR43401:SF2">
    <property type="entry name" value="L-THREONINE 3-DEHYDROGENASE"/>
    <property type="match status" value="1"/>
</dbReference>
<dbReference type="InterPro" id="IPR013149">
    <property type="entry name" value="ADH-like_C"/>
</dbReference>
<gene>
    <name evidence="4" type="ORF">PIBRA_LOCUS12131</name>
</gene>
<dbReference type="Proteomes" id="UP001152562">
    <property type="component" value="Unassembled WGS sequence"/>
</dbReference>
<dbReference type="SUPFAM" id="SSF51735">
    <property type="entry name" value="NAD(P)-binding Rossmann-fold domains"/>
    <property type="match status" value="1"/>
</dbReference>
<dbReference type="InterPro" id="IPR011032">
    <property type="entry name" value="GroES-like_sf"/>
</dbReference>
<keyword evidence="5" id="KW-1185">Reference proteome</keyword>
<proteinExistence type="predicted"/>
<protein>
    <recommendedName>
        <fullName evidence="6">Enoyl reductase (ER) domain-containing protein</fullName>
    </recommendedName>
</protein>
<dbReference type="InterPro" id="IPR013154">
    <property type="entry name" value="ADH-like_N"/>
</dbReference>
<evidence type="ECO:0000313" key="5">
    <source>
        <dbReference type="Proteomes" id="UP001152562"/>
    </source>
</evidence>
<evidence type="ECO:0000259" key="2">
    <source>
        <dbReference type="Pfam" id="PF00107"/>
    </source>
</evidence>
<dbReference type="Pfam" id="PF08240">
    <property type="entry name" value="ADH_N"/>
    <property type="match status" value="1"/>
</dbReference>
<dbReference type="EMBL" id="CALOZG010000066">
    <property type="protein sequence ID" value="CAH4036320.1"/>
    <property type="molecule type" value="Genomic_DNA"/>
</dbReference>